<dbReference type="EMBL" id="GU068044">
    <property type="protein sequence ID" value="ADN43874.1"/>
    <property type="molecule type" value="Genomic_DNA"/>
</dbReference>
<organism evidence="3">
    <name type="scientific">Escherichia coli</name>
    <dbReference type="NCBI Taxonomy" id="562"/>
    <lineage>
        <taxon>Bacteria</taxon>
        <taxon>Pseudomonadati</taxon>
        <taxon>Pseudomonadota</taxon>
        <taxon>Gammaproteobacteria</taxon>
        <taxon>Enterobacterales</taxon>
        <taxon>Enterobacteriaceae</taxon>
        <taxon>Escherichia</taxon>
    </lineage>
</organism>
<dbReference type="InterPro" id="IPR001296">
    <property type="entry name" value="Glyco_trans_1"/>
</dbReference>
<evidence type="ECO:0000313" key="3">
    <source>
        <dbReference type="EMBL" id="ADN43874.1"/>
    </source>
</evidence>
<evidence type="ECO:0000259" key="2">
    <source>
        <dbReference type="Pfam" id="PF00534"/>
    </source>
</evidence>
<sequence length="377" mass="43441">MKIIFLSSYDPQDNKSWSGTPKRMLDALKSMDAEIIIIGPYDSKIKKILKYMSFAVKKILKYNYAHSILASLEYKLFFQSVIKKHSDANFIFAPASSTEIALLNTSIPIIYSSDATFALIDSYYDNFSNLLKISRKESNFIEKKALDVSKFIIYPSVWAKESAINDYLIDKDKIKVIPWGANFDYIENTFNEKKITKSGKIKILFVGVDWYRKGGDIVYKTCENIREKYNLDIELLICGCTPIGVDSNVNWIKCFGRLNKNLKEDLDMLIDLYSNAHLLFVPSRNECYGMVFCEASAYSLPIISHNTGGIGSVVSHNVNGYLLDVDSPLQEYEAKIMYLVNNPDIYRLFSINSRNIYEKKLNWRVWVKDLFSYINNY</sequence>
<dbReference type="AlphaFoldDB" id="E2DNP6"/>
<keyword evidence="1" id="KW-0808">Transferase</keyword>
<dbReference type="Gene3D" id="3.40.50.2000">
    <property type="entry name" value="Glycogen Phosphorylase B"/>
    <property type="match status" value="2"/>
</dbReference>
<gene>
    <name evidence="3" type="primary">wcmS</name>
</gene>
<dbReference type="CDD" id="cd03801">
    <property type="entry name" value="GT4_PimA-like"/>
    <property type="match status" value="1"/>
</dbReference>
<reference evidence="3" key="1">
    <citation type="journal article" date="2010" name="Mol. Cell. Probes">
        <title>Development of a serogroup-specific multiplex PCR assay to detect a set of Escherichia coli serogroups based on the identification of their O-antigen gene clusters.</title>
        <authorList>
            <person name="Wang Q."/>
            <person name="Ruan X."/>
            <person name="Wei D."/>
            <person name="Hu Z."/>
            <person name="Wu L."/>
            <person name="Yu T."/>
            <person name="Feng L."/>
            <person name="Wang L."/>
        </authorList>
    </citation>
    <scope>NUCLEOTIDE SEQUENCE</scope>
    <source>
        <strain evidence="3">E1020-72</strain>
    </source>
</reference>
<accession>E2DNP6</accession>
<dbReference type="CAZy" id="GT4">
    <property type="family name" value="Glycosyltransferase Family 4"/>
</dbReference>
<name>E2DNP6_ECOLX</name>
<evidence type="ECO:0000256" key="1">
    <source>
        <dbReference type="ARBA" id="ARBA00022679"/>
    </source>
</evidence>
<dbReference type="PANTHER" id="PTHR46401">
    <property type="entry name" value="GLYCOSYLTRANSFERASE WBBK-RELATED"/>
    <property type="match status" value="1"/>
</dbReference>
<dbReference type="SUPFAM" id="SSF53756">
    <property type="entry name" value="UDP-Glycosyltransferase/glycogen phosphorylase"/>
    <property type="match status" value="1"/>
</dbReference>
<dbReference type="GO" id="GO:0009103">
    <property type="term" value="P:lipopolysaccharide biosynthetic process"/>
    <property type="evidence" value="ECO:0007669"/>
    <property type="project" value="TreeGrafter"/>
</dbReference>
<protein>
    <submittedName>
        <fullName evidence="3">WcmS</fullName>
    </submittedName>
</protein>
<proteinExistence type="predicted"/>
<dbReference type="GO" id="GO:0016757">
    <property type="term" value="F:glycosyltransferase activity"/>
    <property type="evidence" value="ECO:0007669"/>
    <property type="project" value="InterPro"/>
</dbReference>
<feature type="domain" description="Glycosyl transferase family 1" evidence="2">
    <location>
        <begin position="192"/>
        <end position="354"/>
    </location>
</feature>
<dbReference type="PANTHER" id="PTHR46401:SF2">
    <property type="entry name" value="GLYCOSYLTRANSFERASE WBBK-RELATED"/>
    <property type="match status" value="1"/>
</dbReference>
<dbReference type="Pfam" id="PF00534">
    <property type="entry name" value="Glycos_transf_1"/>
    <property type="match status" value="1"/>
</dbReference>